<accession>A0ACC2JFT7</accession>
<protein>
    <submittedName>
        <fullName evidence="1">Uncharacterized protein</fullName>
    </submittedName>
</protein>
<comment type="caution">
    <text evidence="1">The sequence shown here is derived from an EMBL/GenBank/DDBJ whole genome shotgun (WGS) entry which is preliminary data.</text>
</comment>
<keyword evidence="2" id="KW-1185">Reference proteome</keyword>
<reference evidence="1" key="1">
    <citation type="submission" date="2022-12" db="EMBL/GenBank/DDBJ databases">
        <title>Genome Sequence of Lasiodiplodia mahajangana.</title>
        <authorList>
            <person name="Buettner E."/>
        </authorList>
    </citation>
    <scope>NUCLEOTIDE SEQUENCE</scope>
    <source>
        <strain evidence="1">VT137</strain>
    </source>
</reference>
<name>A0ACC2JFT7_9PEZI</name>
<proteinExistence type="predicted"/>
<sequence>MPEITTFSSYRPGASQRPVPPPLNLEQQQLLLPPVHEGYVKTPFPPRADSASSQRSAFKPDDQSVEQQQQKQRSGLGGFGTPRRSSTLNSPRPPPGFTEVFSQIDSQGVVSPVPRVKNILSKARQGLGIGSDESRKERRREEFKRQIRRQNEA</sequence>
<evidence type="ECO:0000313" key="1">
    <source>
        <dbReference type="EMBL" id="KAJ8126209.1"/>
    </source>
</evidence>
<organism evidence="1 2">
    <name type="scientific">Lasiodiplodia mahajangana</name>
    <dbReference type="NCBI Taxonomy" id="1108764"/>
    <lineage>
        <taxon>Eukaryota</taxon>
        <taxon>Fungi</taxon>
        <taxon>Dikarya</taxon>
        <taxon>Ascomycota</taxon>
        <taxon>Pezizomycotina</taxon>
        <taxon>Dothideomycetes</taxon>
        <taxon>Dothideomycetes incertae sedis</taxon>
        <taxon>Botryosphaeriales</taxon>
        <taxon>Botryosphaeriaceae</taxon>
        <taxon>Lasiodiplodia</taxon>
    </lineage>
</organism>
<evidence type="ECO:0000313" key="2">
    <source>
        <dbReference type="Proteomes" id="UP001153332"/>
    </source>
</evidence>
<dbReference type="Proteomes" id="UP001153332">
    <property type="component" value="Unassembled WGS sequence"/>
</dbReference>
<gene>
    <name evidence="1" type="ORF">O1611_g7429</name>
</gene>
<dbReference type="EMBL" id="JAPUUL010001968">
    <property type="protein sequence ID" value="KAJ8126209.1"/>
    <property type="molecule type" value="Genomic_DNA"/>
</dbReference>